<dbReference type="EMBL" id="CP042434">
    <property type="protein sequence ID" value="QEC72456.1"/>
    <property type="molecule type" value="Genomic_DNA"/>
</dbReference>
<dbReference type="InterPro" id="IPR003838">
    <property type="entry name" value="ABC3_permease_C"/>
</dbReference>
<dbReference type="AlphaFoldDB" id="A0A5B8VP52"/>
<organism evidence="9 10">
    <name type="scientific">Arachidicoccus ginsenosidivorans</name>
    <dbReference type="NCBI Taxonomy" id="496057"/>
    <lineage>
        <taxon>Bacteria</taxon>
        <taxon>Pseudomonadati</taxon>
        <taxon>Bacteroidota</taxon>
        <taxon>Chitinophagia</taxon>
        <taxon>Chitinophagales</taxon>
        <taxon>Chitinophagaceae</taxon>
        <taxon>Arachidicoccus</taxon>
    </lineage>
</organism>
<keyword evidence="3 6" id="KW-0812">Transmembrane</keyword>
<evidence type="ECO:0000313" key="10">
    <source>
        <dbReference type="Proteomes" id="UP000321291"/>
    </source>
</evidence>
<dbReference type="OrthoDB" id="5933722at2"/>
<feature type="transmembrane region" description="Helical" evidence="6">
    <location>
        <begin position="756"/>
        <end position="776"/>
    </location>
</feature>
<feature type="transmembrane region" description="Helical" evidence="6">
    <location>
        <begin position="333"/>
        <end position="359"/>
    </location>
</feature>
<accession>A0A5B8VP52</accession>
<evidence type="ECO:0000259" key="7">
    <source>
        <dbReference type="Pfam" id="PF02687"/>
    </source>
</evidence>
<feature type="domain" description="ABC3 transporter permease C-terminal" evidence="7">
    <location>
        <begin position="292"/>
        <end position="405"/>
    </location>
</feature>
<protein>
    <submittedName>
        <fullName evidence="9">FtsX-like permease family protein</fullName>
    </submittedName>
</protein>
<sequence>MLKHFLKSAWRNLIRNKSYGLINILGLTMGLAAVMLIALWVQDELSYNKYYQHYDRIAMVLSQQSRNGVVNTNTSLPIPLSAAVRNALGSEADHVSLIGKGDYNINFGDKKVSGKGMFLEPGGQDMFSAKIIKGTDGQGLQDPSSVLISERFAASLFGNSDPINQVIRVTNQFNLKVAGVFKDFPGNVAYNDIDFIAPWAFYQSNWDWIKQQKDNWDYNLFNICVQLAPGVKKDVASAKISHILAEHASNRDLVTQQHLLLFPMSRWHLFDKFEENGQNVGGSIKYVELFGSIGLFILLLACINFMNLSTARSVKRAREVGVRKAIGSDRKQLIGQFFCESIVATLISFGLAILIMAFVLPMFNSLAGKQLRFPWINLWFWEAGIGICLLTGIIAGSYPAFYLSSFKPIKVLKGIFKTKSTANLPRKILVVFQFTVSIFLIIATIVIYKQIQHAKDRPVGYNQNGLLSIHMTTPEIYDAYNAIKHDLMTAGAITGMAESQCPVTQIWAGSDGFEWKGKPPGTASGFPVVAASIEFGSVLGWQFIAGRGYSKDFATDSSGLVLSQSAVNYMHLDNPIGQSIKWHGKDYTVLGVVKDVMMDSPFGENPPVIFPLLKEPGNFIVLRLNPNKSLHEVMAKIKQTMEQYNPYAPFSYTFVDDDYAANFNNEERIGNISTVFSALALFISLLGLFGIASFTVEQKTKEVGIRKVLGASVSVIWKLLSRELILLVFISVCVAIPLGYFAMNKWLLNYDYRIKISVWIFLFSASLSIIIALLTISIQTIKAARVNPVSSLKSD</sequence>
<proteinExistence type="predicted"/>
<evidence type="ECO:0000256" key="6">
    <source>
        <dbReference type="SAM" id="Phobius"/>
    </source>
</evidence>
<evidence type="ECO:0000256" key="5">
    <source>
        <dbReference type="ARBA" id="ARBA00023136"/>
    </source>
</evidence>
<dbReference type="GO" id="GO:0005886">
    <property type="term" value="C:plasma membrane"/>
    <property type="evidence" value="ECO:0007669"/>
    <property type="project" value="UniProtKB-SubCell"/>
</dbReference>
<dbReference type="PANTHER" id="PTHR30572:SF18">
    <property type="entry name" value="ABC-TYPE MACROLIDE FAMILY EXPORT SYSTEM PERMEASE COMPONENT 2"/>
    <property type="match status" value="1"/>
</dbReference>
<dbReference type="GO" id="GO:0022857">
    <property type="term" value="F:transmembrane transporter activity"/>
    <property type="evidence" value="ECO:0007669"/>
    <property type="project" value="TreeGrafter"/>
</dbReference>
<evidence type="ECO:0000256" key="4">
    <source>
        <dbReference type="ARBA" id="ARBA00022989"/>
    </source>
</evidence>
<dbReference type="KEGG" id="agi:FSB73_13000"/>
<feature type="domain" description="MacB-like periplasmic core" evidence="8">
    <location>
        <begin position="436"/>
        <end position="639"/>
    </location>
</feature>
<dbReference type="InterPro" id="IPR050250">
    <property type="entry name" value="Macrolide_Exporter_MacB"/>
</dbReference>
<dbReference type="Proteomes" id="UP000321291">
    <property type="component" value="Chromosome"/>
</dbReference>
<evidence type="ECO:0000259" key="8">
    <source>
        <dbReference type="Pfam" id="PF12704"/>
    </source>
</evidence>
<evidence type="ECO:0000256" key="2">
    <source>
        <dbReference type="ARBA" id="ARBA00022475"/>
    </source>
</evidence>
<feature type="transmembrane region" description="Helical" evidence="6">
    <location>
        <begin position="424"/>
        <end position="448"/>
    </location>
</feature>
<feature type="transmembrane region" description="Helical" evidence="6">
    <location>
        <begin position="289"/>
        <end position="308"/>
    </location>
</feature>
<evidence type="ECO:0000313" key="9">
    <source>
        <dbReference type="EMBL" id="QEC72456.1"/>
    </source>
</evidence>
<gene>
    <name evidence="9" type="ORF">FSB73_13000</name>
</gene>
<feature type="domain" description="ABC3 transporter permease C-terminal" evidence="7">
    <location>
        <begin position="675"/>
        <end position="788"/>
    </location>
</feature>
<evidence type="ECO:0000256" key="1">
    <source>
        <dbReference type="ARBA" id="ARBA00004651"/>
    </source>
</evidence>
<dbReference type="PANTHER" id="PTHR30572">
    <property type="entry name" value="MEMBRANE COMPONENT OF TRANSPORTER-RELATED"/>
    <property type="match status" value="1"/>
</dbReference>
<feature type="transmembrane region" description="Helical" evidence="6">
    <location>
        <begin position="379"/>
        <end position="403"/>
    </location>
</feature>
<dbReference type="RefSeq" id="WP_146782884.1">
    <property type="nucleotide sequence ID" value="NZ_CP042434.1"/>
</dbReference>
<keyword evidence="10" id="KW-1185">Reference proteome</keyword>
<evidence type="ECO:0000256" key="3">
    <source>
        <dbReference type="ARBA" id="ARBA00022692"/>
    </source>
</evidence>
<reference evidence="9 10" key="1">
    <citation type="journal article" date="2017" name="Int. J. Syst. Evol. Microbiol.">
        <title>Arachidicoccus ginsenosidivorans sp. nov., with ginsenoside-converting activity isolated from ginseng cultivating soil.</title>
        <authorList>
            <person name="Siddiqi M.Z."/>
            <person name="Aslam Z."/>
            <person name="Im W.T."/>
        </authorList>
    </citation>
    <scope>NUCLEOTIDE SEQUENCE [LARGE SCALE GENOMIC DNA]</scope>
    <source>
        <strain evidence="9 10">Gsoil 809</strain>
    </source>
</reference>
<name>A0A5B8VP52_9BACT</name>
<feature type="transmembrane region" description="Helical" evidence="6">
    <location>
        <begin position="21"/>
        <end position="41"/>
    </location>
</feature>
<feature type="transmembrane region" description="Helical" evidence="6">
    <location>
        <begin position="724"/>
        <end position="744"/>
    </location>
</feature>
<feature type="transmembrane region" description="Helical" evidence="6">
    <location>
        <begin position="675"/>
        <end position="696"/>
    </location>
</feature>
<keyword evidence="2" id="KW-1003">Cell membrane</keyword>
<dbReference type="Pfam" id="PF12704">
    <property type="entry name" value="MacB_PCD"/>
    <property type="match status" value="2"/>
</dbReference>
<dbReference type="InterPro" id="IPR025857">
    <property type="entry name" value="MacB_PCD"/>
</dbReference>
<comment type="subcellular location">
    <subcellularLocation>
        <location evidence="1">Cell membrane</location>
        <topology evidence="1">Multi-pass membrane protein</topology>
    </subcellularLocation>
</comment>
<dbReference type="Pfam" id="PF02687">
    <property type="entry name" value="FtsX"/>
    <property type="match status" value="2"/>
</dbReference>
<keyword evidence="5 6" id="KW-0472">Membrane</keyword>
<keyword evidence="4 6" id="KW-1133">Transmembrane helix</keyword>
<feature type="domain" description="MacB-like periplasmic core" evidence="8">
    <location>
        <begin position="21"/>
        <end position="241"/>
    </location>
</feature>